<evidence type="ECO:0000313" key="3">
    <source>
        <dbReference type="Proteomes" id="UP001233836"/>
    </source>
</evidence>
<reference evidence="2 3" key="1">
    <citation type="submission" date="2023-07" db="EMBL/GenBank/DDBJ databases">
        <title>Sorghum-associated microbial communities from plants grown in Nebraska, USA.</title>
        <authorList>
            <person name="Schachtman D."/>
        </authorList>
    </citation>
    <scope>NUCLEOTIDE SEQUENCE [LARGE SCALE GENOMIC DNA]</scope>
    <source>
        <strain evidence="2 3">DS1314</strain>
    </source>
</reference>
<feature type="transmembrane region" description="Helical" evidence="1">
    <location>
        <begin position="7"/>
        <end position="25"/>
    </location>
</feature>
<dbReference type="Proteomes" id="UP001233836">
    <property type="component" value="Unassembled WGS sequence"/>
</dbReference>
<gene>
    <name evidence="2" type="ORF">J2T19_005240</name>
</gene>
<accession>A0ABT9WKX0</accession>
<feature type="transmembrane region" description="Helical" evidence="1">
    <location>
        <begin position="31"/>
        <end position="49"/>
    </location>
</feature>
<evidence type="ECO:0000256" key="1">
    <source>
        <dbReference type="SAM" id="Phobius"/>
    </source>
</evidence>
<proteinExistence type="predicted"/>
<dbReference type="EMBL" id="JAUSTI010000024">
    <property type="protein sequence ID" value="MDQ0173734.1"/>
    <property type="molecule type" value="Genomic_DNA"/>
</dbReference>
<evidence type="ECO:0000313" key="2">
    <source>
        <dbReference type="EMBL" id="MDQ0173734.1"/>
    </source>
</evidence>
<sequence length="53" mass="6064">MDKNIKWGLVILAMGAGSFFLSRTSYDVLNVIYDVAVIITIILIYILVFRKKK</sequence>
<keyword evidence="1" id="KW-0472">Membrane</keyword>
<comment type="caution">
    <text evidence="2">The sequence shown here is derived from an EMBL/GenBank/DDBJ whole genome shotgun (WGS) entry which is preliminary data.</text>
</comment>
<protein>
    <submittedName>
        <fullName evidence="2">Uncharacterized protein</fullName>
    </submittedName>
</protein>
<organism evidence="2 3">
    <name type="scientific">Paenibacillus tundrae</name>
    <dbReference type="NCBI Taxonomy" id="528187"/>
    <lineage>
        <taxon>Bacteria</taxon>
        <taxon>Bacillati</taxon>
        <taxon>Bacillota</taxon>
        <taxon>Bacilli</taxon>
        <taxon>Bacillales</taxon>
        <taxon>Paenibacillaceae</taxon>
        <taxon>Paenibacillus</taxon>
    </lineage>
</organism>
<keyword evidence="3" id="KW-1185">Reference proteome</keyword>
<keyword evidence="1" id="KW-1133">Transmembrane helix</keyword>
<keyword evidence="1" id="KW-0812">Transmembrane</keyword>
<name>A0ABT9WKX0_9BACL</name>